<dbReference type="RefSeq" id="WP_138589777.1">
    <property type="nucleotide sequence ID" value="NZ_PNBX01000006.1"/>
</dbReference>
<dbReference type="InterPro" id="IPR011009">
    <property type="entry name" value="Kinase-like_dom_sf"/>
</dbReference>
<dbReference type="EMBL" id="PNBX01000006">
    <property type="protein sequence ID" value="TMO70270.1"/>
    <property type="molecule type" value="Genomic_DNA"/>
</dbReference>
<accession>A0A5S3VDN4</accession>
<dbReference type="PANTHER" id="PTHR40086">
    <property type="entry name" value="PHOSPHOTRANSFERASE YTMP-RELATED"/>
    <property type="match status" value="1"/>
</dbReference>
<dbReference type="Gene3D" id="3.90.1200.10">
    <property type="match status" value="1"/>
</dbReference>
<protein>
    <recommendedName>
        <fullName evidence="1">Aminoglycoside phosphotransferase domain-containing protein</fullName>
    </recommendedName>
</protein>
<dbReference type="InterPro" id="IPR052077">
    <property type="entry name" value="CcrZ_PhaseVar_Mediator"/>
</dbReference>
<dbReference type="OrthoDB" id="179763at2"/>
<dbReference type="InterPro" id="IPR002575">
    <property type="entry name" value="Aminoglycoside_PTrfase"/>
</dbReference>
<gene>
    <name evidence="2" type="ORF">CWC19_02225</name>
</gene>
<dbReference type="AlphaFoldDB" id="A0A5S3VDN4"/>
<proteinExistence type="predicted"/>
<reference evidence="2 3" key="1">
    <citation type="submission" date="2018-01" db="EMBL/GenBank/DDBJ databases">
        <authorList>
            <person name="Paulsen S."/>
            <person name="Gram L.K."/>
        </authorList>
    </citation>
    <scope>NUCLEOTIDE SEQUENCE [LARGE SCALE GENOMIC DNA]</scope>
    <source>
        <strain evidence="2 3">S3790</strain>
    </source>
</reference>
<reference evidence="3" key="2">
    <citation type="submission" date="2019-06" db="EMBL/GenBank/DDBJ databases">
        <title>Co-occurence of chitin degradation, pigmentation and bioactivity in marine Pseudoalteromonas.</title>
        <authorList>
            <person name="Sonnenschein E.C."/>
            <person name="Bech P.K."/>
        </authorList>
    </citation>
    <scope>NUCLEOTIDE SEQUENCE [LARGE SCALE GENOMIC DNA]</scope>
    <source>
        <strain evidence="3">S3790</strain>
    </source>
</reference>
<organism evidence="2 3">
    <name type="scientific">Pseudoalteromonas aurantia</name>
    <dbReference type="NCBI Taxonomy" id="43654"/>
    <lineage>
        <taxon>Bacteria</taxon>
        <taxon>Pseudomonadati</taxon>
        <taxon>Pseudomonadota</taxon>
        <taxon>Gammaproteobacteria</taxon>
        <taxon>Alteromonadales</taxon>
        <taxon>Pseudoalteromonadaceae</taxon>
        <taxon>Pseudoalteromonas</taxon>
    </lineage>
</organism>
<dbReference type="PANTHER" id="PTHR40086:SF1">
    <property type="entry name" value="CELL CYCLE REGULATOR CCRZ"/>
    <property type="match status" value="1"/>
</dbReference>
<name>A0A5S3VDN4_9GAMM</name>
<evidence type="ECO:0000259" key="1">
    <source>
        <dbReference type="Pfam" id="PF01636"/>
    </source>
</evidence>
<feature type="domain" description="Aminoglycoside phosphotransferase" evidence="1">
    <location>
        <begin position="24"/>
        <end position="225"/>
    </location>
</feature>
<dbReference type="Pfam" id="PF01636">
    <property type="entry name" value="APH"/>
    <property type="match status" value="1"/>
</dbReference>
<evidence type="ECO:0000313" key="3">
    <source>
        <dbReference type="Proteomes" id="UP000307217"/>
    </source>
</evidence>
<dbReference type="Proteomes" id="UP000307217">
    <property type="component" value="Unassembled WGS sequence"/>
</dbReference>
<evidence type="ECO:0000313" key="2">
    <source>
        <dbReference type="EMBL" id="TMO70270.1"/>
    </source>
</evidence>
<dbReference type="SUPFAM" id="SSF56112">
    <property type="entry name" value="Protein kinase-like (PK-like)"/>
    <property type="match status" value="1"/>
</dbReference>
<comment type="caution">
    <text evidence="2">The sequence shown here is derived from an EMBL/GenBank/DDBJ whole genome shotgun (WGS) entry which is preliminary data.</text>
</comment>
<sequence length="265" mass="30004">MTNPPVDLTALAQALLPTLHVEGIERLARGLSNDNFLLQTNQGKLLLKCYKGEVPVPILNIQNTLADMGITQSVRAYDCDKRIALFEFIEEVAPFTALDVNLIQCLVTLHEYQGLDNTAPIDIISFVKKLTLKELDCAEHHMLRAVKLIKSLPRELAFCHNDLVFDNLINADRGPRLIDFEYAQYNDVYFDLAALSCSFNLDTHAQGALLKTYYAHRYFTLPDYAIGKLVAYQVVYLLLSIDWYQSRGAHSHVRPLIARLHSLVD</sequence>